<dbReference type="Proteomes" id="UP000603141">
    <property type="component" value="Unassembled WGS sequence"/>
</dbReference>
<feature type="signal peptide" evidence="2">
    <location>
        <begin position="1"/>
        <end position="34"/>
    </location>
</feature>
<evidence type="ECO:0000256" key="1">
    <source>
        <dbReference type="ARBA" id="ARBA00022729"/>
    </source>
</evidence>
<dbReference type="SUPFAM" id="SSF49785">
    <property type="entry name" value="Galactose-binding domain-like"/>
    <property type="match status" value="1"/>
</dbReference>
<dbReference type="SUPFAM" id="SSF51126">
    <property type="entry name" value="Pectin lyase-like"/>
    <property type="match status" value="1"/>
</dbReference>
<organism evidence="3 4">
    <name type="scientific">Luteolibacter pohnpeiensis</name>
    <dbReference type="NCBI Taxonomy" id="454153"/>
    <lineage>
        <taxon>Bacteria</taxon>
        <taxon>Pseudomonadati</taxon>
        <taxon>Verrucomicrobiota</taxon>
        <taxon>Verrucomicrobiia</taxon>
        <taxon>Verrucomicrobiales</taxon>
        <taxon>Verrucomicrobiaceae</taxon>
        <taxon>Luteolibacter</taxon>
    </lineage>
</organism>
<dbReference type="InterPro" id="IPR011050">
    <property type="entry name" value="Pectin_lyase_fold/virulence"/>
</dbReference>
<evidence type="ECO:0000313" key="3">
    <source>
        <dbReference type="EMBL" id="MBK1882516.1"/>
    </source>
</evidence>
<comment type="caution">
    <text evidence="3">The sequence shown here is derived from an EMBL/GenBank/DDBJ whole genome shotgun (WGS) entry which is preliminary data.</text>
</comment>
<feature type="chain" id="PRO_5037588544" evidence="2">
    <location>
        <begin position="35"/>
        <end position="1138"/>
    </location>
</feature>
<evidence type="ECO:0000256" key="2">
    <source>
        <dbReference type="SAM" id="SignalP"/>
    </source>
</evidence>
<name>A0A934VQV9_9BACT</name>
<reference evidence="3" key="1">
    <citation type="submission" date="2021-01" db="EMBL/GenBank/DDBJ databases">
        <title>Modified the classification status of verrucomicrobia.</title>
        <authorList>
            <person name="Feng X."/>
        </authorList>
    </citation>
    <scope>NUCLEOTIDE SEQUENCE</scope>
    <source>
        <strain evidence="3">KCTC 22041</strain>
    </source>
</reference>
<dbReference type="Pfam" id="PF12951">
    <property type="entry name" value="PATR"/>
    <property type="match status" value="2"/>
</dbReference>
<dbReference type="InterPro" id="IPR018247">
    <property type="entry name" value="EF_Hand_1_Ca_BS"/>
</dbReference>
<dbReference type="RefSeq" id="WP_200269731.1">
    <property type="nucleotide sequence ID" value="NZ_JAENIJ010000011.1"/>
</dbReference>
<dbReference type="EMBL" id="JAENIJ010000011">
    <property type="protein sequence ID" value="MBK1882516.1"/>
    <property type="molecule type" value="Genomic_DNA"/>
</dbReference>
<dbReference type="PROSITE" id="PS00018">
    <property type="entry name" value="EF_HAND_1"/>
    <property type="match status" value="1"/>
</dbReference>
<dbReference type="InterPro" id="IPR008979">
    <property type="entry name" value="Galactose-bd-like_sf"/>
</dbReference>
<sequence>MKIKPSSLLRGRFFAPSVAATVLSTLLLSSAAQAREAAYKIYRWTPTAVNTTSSTAVQLSEFNFSYKGQPLNMNGNLPVGDAVNVTVTDGSERTTGEWPGNLVDDNTKTKWYSSTLAPLVFTFDEATPIDSYNFATANDYDSRTPTAWKLEGSNDGILFETLDSRSSYAALSKYAYFTWQNGFALTSPTTLPAIQSISATTPTTIASGGSVTLSYTITSSTALTSVVLNPGNISLGTDLSSAYTVKPTETTTYTLTATNASGWVSQNVEVRVTPTKTQQYRYVRFTPLAFRGVVPNSVQIGEFEFFMDGTQVPVASIENRGGRFSNSGPLVHLTDGDVYTKWLDFNRGGIIFDFGSSVQFNSYQMTTANDEQSRDPVEWLMEGSDDYNTWVIIDHLGQNAYYPYPYERTTEDGSITTTGKIPFPTLPTPLVWSGTTSNSEWNGTNTNFSGTTFADGDSVLFDDTAQSGDVNVTSVVTPGQLIFNNSTLDYTLGGTGVISGSADLTKSGTGTLTIDSPNYLDGVVTIEGGTLVTNVAGAFGRADYNRPLMLDNATLEVNAPVEEVDGVTTVVPVYNHKPLLMSNSTIDVASNVDFTHSGKFHWDQTITKTGAGTLKLYGYQDSSATTDNNKLVVEEGAVEFGDYHFNTFSIANSYYIDVMPGARITGTKANAFGGNYINGYSTIGQIRLDETAIMSIASTQYLTTGVLDVDGVTQGRLLLKGAYLSGAGQLVDNRNDSTYLDGSNASRSVISTEASSLSSKINCASLYAYRQHWIFDVVEGEAIEDLLVDSTIIGSYGIVKQGGGNMVLLQDSTYSGIKATYMSAYDTDSSNPSQKAFDYSYGTVVEDGRLTLINPMSTTTGSATGASAVLVEEAGILSGTGSALGDVTIDGTVDPGDLGYELPIANLILGNTTLNGSYKWEVNGASVDTVNGETGTDLLVVQGNLTLGSGAALQVAPTGSGFTSSSYVIATYTGTRTGTFASVTPGYEVVYNDTEKQIEVQATDGTGLTGYETFIAGTSLTGDDAAEDADPDGDGIVNLLEFIFASDPETSGTSEAPTAETNEAGDLVFSFRRASTAAYLNPEVEYSTTLDGDWTAASIAETTVETDGFASGVDKVTVTLPASLAIDGKLFARLKASN</sequence>
<dbReference type="InterPro" id="IPR013425">
    <property type="entry name" value="Autotrns_rpt"/>
</dbReference>
<gene>
    <name evidence="3" type="ORF">JIN85_08820</name>
</gene>
<dbReference type="NCBIfam" id="TIGR02601">
    <property type="entry name" value="autotrns_rpt"/>
    <property type="match status" value="1"/>
</dbReference>
<keyword evidence="4" id="KW-1185">Reference proteome</keyword>
<protein>
    <submittedName>
        <fullName evidence="3">Autotransporter-associated beta strand repeat-containing protein</fullName>
    </submittedName>
</protein>
<dbReference type="Gene3D" id="2.60.120.260">
    <property type="entry name" value="Galactose-binding domain-like"/>
    <property type="match status" value="2"/>
</dbReference>
<proteinExistence type="predicted"/>
<keyword evidence="1 2" id="KW-0732">Signal</keyword>
<evidence type="ECO:0000313" key="4">
    <source>
        <dbReference type="Proteomes" id="UP000603141"/>
    </source>
</evidence>
<dbReference type="AlphaFoldDB" id="A0A934VQV9"/>
<accession>A0A934VQV9</accession>